<gene>
    <name evidence="3" type="ORF">EHS15_10325</name>
</gene>
<reference evidence="3" key="1">
    <citation type="journal article" date="2019" name="PLoS Negl. Trop. Dis.">
        <title>Revisiting the worldwide diversity of Leptospira species in the environment.</title>
        <authorList>
            <person name="Vincent A.T."/>
            <person name="Schiettekatte O."/>
            <person name="Bourhy P."/>
            <person name="Veyrier F.J."/>
            <person name="Picardeau M."/>
        </authorList>
    </citation>
    <scope>NUCLEOTIDE SEQUENCE [LARGE SCALE GENOMIC DNA]</scope>
    <source>
        <strain evidence="3">201300427</strain>
    </source>
</reference>
<dbReference type="OrthoDB" id="9762921at2"/>
<evidence type="ECO:0000313" key="3">
    <source>
        <dbReference type="EMBL" id="TGN19148.1"/>
    </source>
</evidence>
<dbReference type="Pfam" id="PF01494">
    <property type="entry name" value="FAD_binding_3"/>
    <property type="match status" value="1"/>
</dbReference>
<protein>
    <submittedName>
        <fullName evidence="3">FAD-binding protein</fullName>
    </submittedName>
</protein>
<proteinExistence type="predicted"/>
<dbReference type="PRINTS" id="PR00368">
    <property type="entry name" value="FADPNR"/>
</dbReference>
<comment type="caution">
    <text evidence="3">The sequence shown here is derived from an EMBL/GenBank/DDBJ whole genome shotgun (WGS) entry which is preliminary data.</text>
</comment>
<keyword evidence="4" id="KW-1185">Reference proteome</keyword>
<dbReference type="Gene3D" id="3.50.50.60">
    <property type="entry name" value="FAD/NAD(P)-binding domain"/>
    <property type="match status" value="2"/>
</dbReference>
<dbReference type="Gene3D" id="3.30.70.2700">
    <property type="match status" value="1"/>
</dbReference>
<dbReference type="AlphaFoldDB" id="A0A4R9M2X0"/>
<dbReference type="InterPro" id="IPR028348">
    <property type="entry name" value="FAD-binding_protein"/>
</dbReference>
<feature type="domain" description="FAD-dependent protein C-terminal" evidence="2">
    <location>
        <begin position="269"/>
        <end position="465"/>
    </location>
</feature>
<dbReference type="PANTHER" id="PTHR42842">
    <property type="entry name" value="FAD/NAD(P)-BINDING OXIDOREDUCTASE"/>
    <property type="match status" value="1"/>
</dbReference>
<dbReference type="PRINTS" id="PR00411">
    <property type="entry name" value="PNDRDTASEI"/>
</dbReference>
<evidence type="ECO:0000313" key="4">
    <source>
        <dbReference type="Proteomes" id="UP000298058"/>
    </source>
</evidence>
<name>A0A4R9M2X0_9LEPT</name>
<dbReference type="InterPro" id="IPR036188">
    <property type="entry name" value="FAD/NAD-bd_sf"/>
</dbReference>
<dbReference type="EMBL" id="RQHW01000034">
    <property type="protein sequence ID" value="TGN19148.1"/>
    <property type="molecule type" value="Genomic_DNA"/>
</dbReference>
<accession>A0A4R9M2X0</accession>
<dbReference type="InterPro" id="IPR049516">
    <property type="entry name" value="FAD-depend_C"/>
</dbReference>
<evidence type="ECO:0000259" key="2">
    <source>
        <dbReference type="Pfam" id="PF21688"/>
    </source>
</evidence>
<dbReference type="Pfam" id="PF21688">
    <property type="entry name" value="FAD-depend_C"/>
    <property type="match status" value="1"/>
</dbReference>
<dbReference type="Proteomes" id="UP000298058">
    <property type="component" value="Unassembled WGS sequence"/>
</dbReference>
<evidence type="ECO:0000259" key="1">
    <source>
        <dbReference type="Pfam" id="PF01494"/>
    </source>
</evidence>
<dbReference type="PANTHER" id="PTHR42842:SF3">
    <property type="entry name" value="FAD_NAD(P)-BINDING OXIDOREDUCTASE FAMILY PROTEIN"/>
    <property type="match status" value="1"/>
</dbReference>
<dbReference type="InterPro" id="IPR002938">
    <property type="entry name" value="FAD-bd"/>
</dbReference>
<dbReference type="PIRSF" id="PIRSF038984">
    <property type="entry name" value="FAD_binding_protein"/>
    <property type="match status" value="1"/>
</dbReference>
<feature type="domain" description="FAD-binding" evidence="1">
    <location>
        <begin position="84"/>
        <end position="116"/>
    </location>
</feature>
<dbReference type="SUPFAM" id="SSF51905">
    <property type="entry name" value="FAD/NAD(P)-binding domain"/>
    <property type="match status" value="1"/>
</dbReference>
<sequence length="517" mass="56876">MIKELELRVLPEVAGQKEALKSYVSKSSKLKSSDIRHVEIIHRSIDARQKTVYVNLKVLVFLNEDFVETPIPLPDYPNVSHAEEVIIVGAGPAGLFAALQLIELGLKPIVLERGKDVKSRVEDLRGINVHHKVNEDSNYCFGEGGAGTYSDGKLYTRSKKRGSVRRVLELLVGFGASKEILVEAHPHIGTNKLPDIIRQMRETILRQGGEIHFHQRVTDLLIRDNKIEGAVTQSGIKFSSKKLILATGHSARDIFTLLHKKGIQIELKPLAVGVRIEHKQSLIDSIQYNCETRSEFLPPSEYSIVKQVDGRGVYSFCMCPGGVIAPCATKPGEIVTNGWSSSQRARATANSGIVVELREEDFRPFAKFGPLAAMEFQRSIEEKAWIAGGKTQTAPAQRMLDFVEGKISSDLPKTSYSPGITSVNLDSVLPDFIFKALRKGFKEFDKAKPGYLTNEAVLHAPETRTSSPVQIPRDPETLEHIQIQGLFPCGEGAGYAGGIVSAAIDGMKCAIACSRRT</sequence>
<dbReference type="RefSeq" id="WP_135760491.1">
    <property type="nucleotide sequence ID" value="NZ_RQHW01000034.1"/>
</dbReference>
<organism evidence="3 4">
    <name type="scientific">Leptospira idonii</name>
    <dbReference type="NCBI Taxonomy" id="1193500"/>
    <lineage>
        <taxon>Bacteria</taxon>
        <taxon>Pseudomonadati</taxon>
        <taxon>Spirochaetota</taxon>
        <taxon>Spirochaetia</taxon>
        <taxon>Leptospirales</taxon>
        <taxon>Leptospiraceae</taxon>
        <taxon>Leptospira</taxon>
    </lineage>
</organism>
<dbReference type="GO" id="GO:0071949">
    <property type="term" value="F:FAD binding"/>
    <property type="evidence" value="ECO:0007669"/>
    <property type="project" value="InterPro"/>
</dbReference>